<dbReference type="Gene3D" id="3.40.50.1240">
    <property type="entry name" value="Phosphoglycerate mutase-like"/>
    <property type="match status" value="1"/>
</dbReference>
<name>A0ABW4DWI0_9RHOB</name>
<dbReference type="Proteomes" id="UP001597302">
    <property type="component" value="Unassembled WGS sequence"/>
</dbReference>
<dbReference type="InterPro" id="IPR001345">
    <property type="entry name" value="PG/BPGM_mutase_AS"/>
</dbReference>
<evidence type="ECO:0000313" key="2">
    <source>
        <dbReference type="EMBL" id="MFD1481216.1"/>
    </source>
</evidence>
<dbReference type="CDD" id="cd07067">
    <property type="entry name" value="HP_PGM_like"/>
    <property type="match status" value="1"/>
</dbReference>
<dbReference type="RefSeq" id="WP_165571162.1">
    <property type="nucleotide sequence ID" value="NZ_CBCSAJ010000002.1"/>
</dbReference>
<proteinExistence type="predicted"/>
<dbReference type="PANTHER" id="PTHR46517:SF1">
    <property type="entry name" value="FRUCTOSE-2,6-BISPHOSPHATASE TIGAR"/>
    <property type="match status" value="1"/>
</dbReference>
<accession>A0ABW4DWI0</accession>
<organism evidence="2 3">
    <name type="scientific">Paracoccus nototheniae</name>
    <dbReference type="NCBI Taxonomy" id="2489002"/>
    <lineage>
        <taxon>Bacteria</taxon>
        <taxon>Pseudomonadati</taxon>
        <taxon>Pseudomonadota</taxon>
        <taxon>Alphaproteobacteria</taxon>
        <taxon>Rhodobacterales</taxon>
        <taxon>Paracoccaceae</taxon>
        <taxon>Paracoccus</taxon>
    </lineage>
</organism>
<dbReference type="InterPro" id="IPR029033">
    <property type="entry name" value="His_PPase_superfam"/>
</dbReference>
<keyword evidence="1" id="KW-0378">Hydrolase</keyword>
<dbReference type="PANTHER" id="PTHR46517">
    <property type="entry name" value="FRUCTOSE-2,6-BISPHOSPHATASE TIGAR"/>
    <property type="match status" value="1"/>
</dbReference>
<sequence length="188" mass="20201">MSLFDHPRFYLLRHGQTAQNAAGLIAGATDAPLTPQGLAQARAAAQAWGGLTIGRLFASPLRRAWQTAMEIAATRPGLPITPAPLLAERHWGIWEGQPRAILDRQATPAGGESAALFHARILQGCAAIPVQDDSPLIVAHSGTVREIFAALDLPFLRPDNCALIAVYRDAQGRWRADPPRLTPLSQPT</sequence>
<reference evidence="3" key="1">
    <citation type="journal article" date="2019" name="Int. J. Syst. Evol. Microbiol.">
        <title>The Global Catalogue of Microorganisms (GCM) 10K type strain sequencing project: providing services to taxonomists for standard genome sequencing and annotation.</title>
        <authorList>
            <consortium name="The Broad Institute Genomics Platform"/>
            <consortium name="The Broad Institute Genome Sequencing Center for Infectious Disease"/>
            <person name="Wu L."/>
            <person name="Ma J."/>
        </authorList>
    </citation>
    <scope>NUCLEOTIDE SEQUENCE [LARGE SCALE GENOMIC DNA]</scope>
    <source>
        <strain evidence="3">CCM 8875</strain>
    </source>
</reference>
<protein>
    <submittedName>
        <fullName evidence="2">Histidine phosphatase family protein</fullName>
    </submittedName>
</protein>
<gene>
    <name evidence="2" type="ORF">ACFQ5P_07910</name>
</gene>
<dbReference type="InterPro" id="IPR051695">
    <property type="entry name" value="Phosphoglycerate_Mutase"/>
</dbReference>
<dbReference type="Pfam" id="PF00300">
    <property type="entry name" value="His_Phos_1"/>
    <property type="match status" value="1"/>
</dbReference>
<dbReference type="SMART" id="SM00855">
    <property type="entry name" value="PGAM"/>
    <property type="match status" value="1"/>
</dbReference>
<dbReference type="EMBL" id="JBHTOQ010000018">
    <property type="protein sequence ID" value="MFD1481216.1"/>
    <property type="molecule type" value="Genomic_DNA"/>
</dbReference>
<dbReference type="InterPro" id="IPR013078">
    <property type="entry name" value="His_Pase_superF_clade-1"/>
</dbReference>
<keyword evidence="3" id="KW-1185">Reference proteome</keyword>
<dbReference type="PROSITE" id="PS00175">
    <property type="entry name" value="PG_MUTASE"/>
    <property type="match status" value="1"/>
</dbReference>
<comment type="caution">
    <text evidence="2">The sequence shown here is derived from an EMBL/GenBank/DDBJ whole genome shotgun (WGS) entry which is preliminary data.</text>
</comment>
<evidence type="ECO:0000256" key="1">
    <source>
        <dbReference type="ARBA" id="ARBA00022801"/>
    </source>
</evidence>
<dbReference type="SUPFAM" id="SSF53254">
    <property type="entry name" value="Phosphoglycerate mutase-like"/>
    <property type="match status" value="1"/>
</dbReference>
<evidence type="ECO:0000313" key="3">
    <source>
        <dbReference type="Proteomes" id="UP001597302"/>
    </source>
</evidence>